<proteinExistence type="predicted"/>
<gene>
    <name evidence="1" type="ORF">LMG22037_06464</name>
</gene>
<accession>A0A6J5CQF4</accession>
<evidence type="ECO:0000313" key="2">
    <source>
        <dbReference type="Proteomes" id="UP000494249"/>
    </source>
</evidence>
<dbReference type="Proteomes" id="UP000494249">
    <property type="component" value="Unassembled WGS sequence"/>
</dbReference>
<evidence type="ECO:0000313" key="1">
    <source>
        <dbReference type="EMBL" id="CAB3741147.1"/>
    </source>
</evidence>
<sequence length="32" mass="3364">MSFLLFGIAIIAMLCEYPYLALVAILASCAAA</sequence>
<organism evidence="1 2">
    <name type="scientific">Paraburkholderia phenoliruptrix</name>
    <dbReference type="NCBI Taxonomy" id="252970"/>
    <lineage>
        <taxon>Bacteria</taxon>
        <taxon>Pseudomonadati</taxon>
        <taxon>Pseudomonadota</taxon>
        <taxon>Betaproteobacteria</taxon>
        <taxon>Burkholderiales</taxon>
        <taxon>Burkholderiaceae</taxon>
        <taxon>Paraburkholderia</taxon>
    </lineage>
</organism>
<protein>
    <submittedName>
        <fullName evidence="1">Uncharacterized protein</fullName>
    </submittedName>
</protein>
<reference evidence="1 2" key="1">
    <citation type="submission" date="2020-04" db="EMBL/GenBank/DDBJ databases">
        <authorList>
            <person name="De Canck E."/>
        </authorList>
    </citation>
    <scope>NUCLEOTIDE SEQUENCE [LARGE SCALE GENOMIC DNA]</scope>
    <source>
        <strain evidence="1 2">LMG 22037</strain>
    </source>
</reference>
<dbReference type="EMBL" id="CADIKB010000069">
    <property type="protein sequence ID" value="CAB3741147.1"/>
    <property type="molecule type" value="Genomic_DNA"/>
</dbReference>
<dbReference type="AlphaFoldDB" id="A0A6J5CQF4"/>
<name>A0A6J5CQF4_9BURK</name>